<dbReference type="Gene3D" id="3.90.960.10">
    <property type="entry name" value="YbaK/aminoacyl-tRNA synthetase-associated domain"/>
    <property type="match status" value="1"/>
</dbReference>
<evidence type="ECO:0000313" key="3">
    <source>
        <dbReference type="Proteomes" id="UP000317648"/>
    </source>
</evidence>
<dbReference type="GO" id="GO:0002161">
    <property type="term" value="F:aminoacyl-tRNA deacylase activity"/>
    <property type="evidence" value="ECO:0007669"/>
    <property type="project" value="InterPro"/>
</dbReference>
<organism evidence="2 3">
    <name type="scientific">Lignipirellula cremea</name>
    <dbReference type="NCBI Taxonomy" id="2528010"/>
    <lineage>
        <taxon>Bacteria</taxon>
        <taxon>Pseudomonadati</taxon>
        <taxon>Planctomycetota</taxon>
        <taxon>Planctomycetia</taxon>
        <taxon>Pirellulales</taxon>
        <taxon>Pirellulaceae</taxon>
        <taxon>Lignipirellula</taxon>
    </lineage>
</organism>
<dbReference type="EMBL" id="CP036433">
    <property type="protein sequence ID" value="QDU94839.1"/>
    <property type="molecule type" value="Genomic_DNA"/>
</dbReference>
<dbReference type="GO" id="GO:0004812">
    <property type="term" value="F:aminoacyl-tRNA ligase activity"/>
    <property type="evidence" value="ECO:0007669"/>
    <property type="project" value="UniProtKB-KW"/>
</dbReference>
<keyword evidence="3" id="KW-1185">Reference proteome</keyword>
<dbReference type="KEGG" id="lcre:Pla8534_26470"/>
<dbReference type="SUPFAM" id="SSF55826">
    <property type="entry name" value="YbaK/ProRS associated domain"/>
    <property type="match status" value="1"/>
</dbReference>
<dbReference type="InterPro" id="IPR036754">
    <property type="entry name" value="YbaK/aa-tRNA-synt-asso_dom_sf"/>
</dbReference>
<sequence>MISWKEFLSEHGVPYETVDNSEEKAQTVVFNADSGYAFVLAMAPHGCQIDPEKVSQALGGSVVKAATMDEYHQLCSPCQPGAMPPFGPAYHIKTTLLDAALAKAGEIYCESDDPHAALKMDYGDFSRAVTPIVVPLTMAK</sequence>
<protein>
    <submittedName>
        <fullName evidence="2">YbaK / prolyl-tRNA synthetases associated domain protein</fullName>
    </submittedName>
</protein>
<dbReference type="AlphaFoldDB" id="A0A518DSM9"/>
<keyword evidence="2" id="KW-0436">Ligase</keyword>
<gene>
    <name evidence="2" type="ORF">Pla8534_26470</name>
</gene>
<proteinExistence type="predicted"/>
<dbReference type="RefSeq" id="WP_197443243.1">
    <property type="nucleotide sequence ID" value="NZ_CP036433.1"/>
</dbReference>
<name>A0A518DSM9_9BACT</name>
<feature type="domain" description="YbaK/aminoacyl-tRNA synthetase-associated" evidence="1">
    <location>
        <begin position="21"/>
        <end position="126"/>
    </location>
</feature>
<keyword evidence="2" id="KW-0030">Aminoacyl-tRNA synthetase</keyword>
<reference evidence="2 3" key="1">
    <citation type="submission" date="2019-02" db="EMBL/GenBank/DDBJ databases">
        <title>Deep-cultivation of Planctomycetes and their phenomic and genomic characterization uncovers novel biology.</title>
        <authorList>
            <person name="Wiegand S."/>
            <person name="Jogler M."/>
            <person name="Boedeker C."/>
            <person name="Pinto D."/>
            <person name="Vollmers J."/>
            <person name="Rivas-Marin E."/>
            <person name="Kohn T."/>
            <person name="Peeters S.H."/>
            <person name="Heuer A."/>
            <person name="Rast P."/>
            <person name="Oberbeckmann S."/>
            <person name="Bunk B."/>
            <person name="Jeske O."/>
            <person name="Meyerdierks A."/>
            <person name="Storesund J.E."/>
            <person name="Kallscheuer N."/>
            <person name="Luecker S."/>
            <person name="Lage O.M."/>
            <person name="Pohl T."/>
            <person name="Merkel B.J."/>
            <person name="Hornburger P."/>
            <person name="Mueller R.-W."/>
            <person name="Bruemmer F."/>
            <person name="Labrenz M."/>
            <person name="Spormann A.M."/>
            <person name="Op den Camp H."/>
            <person name="Overmann J."/>
            <person name="Amann R."/>
            <person name="Jetten M.S.M."/>
            <person name="Mascher T."/>
            <person name="Medema M.H."/>
            <person name="Devos D.P."/>
            <person name="Kaster A.-K."/>
            <person name="Ovreas L."/>
            <person name="Rohde M."/>
            <person name="Galperin M.Y."/>
            <person name="Jogler C."/>
        </authorList>
    </citation>
    <scope>NUCLEOTIDE SEQUENCE [LARGE SCALE GENOMIC DNA]</scope>
    <source>
        <strain evidence="2 3">Pla85_3_4</strain>
    </source>
</reference>
<dbReference type="InterPro" id="IPR007214">
    <property type="entry name" value="YbaK/aa-tRNA-synth-assoc-dom"/>
</dbReference>
<dbReference type="Pfam" id="PF04073">
    <property type="entry name" value="tRNA_edit"/>
    <property type="match status" value="1"/>
</dbReference>
<evidence type="ECO:0000313" key="2">
    <source>
        <dbReference type="EMBL" id="QDU94839.1"/>
    </source>
</evidence>
<evidence type="ECO:0000259" key="1">
    <source>
        <dbReference type="Pfam" id="PF04073"/>
    </source>
</evidence>
<dbReference type="CDD" id="cd04332">
    <property type="entry name" value="YbaK_like"/>
    <property type="match status" value="1"/>
</dbReference>
<accession>A0A518DSM9</accession>
<dbReference type="Proteomes" id="UP000317648">
    <property type="component" value="Chromosome"/>
</dbReference>